<dbReference type="EMBL" id="PXYK01000084">
    <property type="protein sequence ID" value="PSJ49016.1"/>
    <property type="molecule type" value="Genomic_DNA"/>
</dbReference>
<feature type="non-terminal residue" evidence="1">
    <location>
        <position position="1"/>
    </location>
</feature>
<organism evidence="1 2">
    <name type="scientific">Kumtagia ephedrae</name>
    <dbReference type="NCBI Taxonomy" id="2116701"/>
    <lineage>
        <taxon>Bacteria</taxon>
        <taxon>Pseudomonadati</taxon>
        <taxon>Pseudomonadota</taxon>
        <taxon>Alphaproteobacteria</taxon>
        <taxon>Hyphomicrobiales</taxon>
        <taxon>Phyllobacteriaceae</taxon>
        <taxon>Kumtagia</taxon>
    </lineage>
</organism>
<evidence type="ECO:0000313" key="2">
    <source>
        <dbReference type="Proteomes" id="UP000241229"/>
    </source>
</evidence>
<protein>
    <submittedName>
        <fullName evidence="1">Uncharacterized protein</fullName>
    </submittedName>
</protein>
<sequence>FVLAYADEIDEIDVNPLIVCAEGKGAWVADALMVVSSPLAGEVAAQRPEGVASEGTSLSHAVAR</sequence>
<dbReference type="Proteomes" id="UP000241229">
    <property type="component" value="Unassembled WGS sequence"/>
</dbReference>
<dbReference type="RefSeq" id="WP_133170190.1">
    <property type="nucleotide sequence ID" value="NZ_PXYK01000084.1"/>
</dbReference>
<comment type="caution">
    <text evidence="1">The sequence shown here is derived from an EMBL/GenBank/DDBJ whole genome shotgun (WGS) entry which is preliminary data.</text>
</comment>
<gene>
    <name evidence="1" type="ORF">C7I84_29390</name>
</gene>
<accession>A0A2P7RFN1</accession>
<dbReference type="Gene3D" id="3.30.470.20">
    <property type="entry name" value="ATP-grasp fold, B domain"/>
    <property type="match status" value="1"/>
</dbReference>
<proteinExistence type="predicted"/>
<keyword evidence="2" id="KW-1185">Reference proteome</keyword>
<dbReference type="AlphaFoldDB" id="A0A2P7RFN1"/>
<name>A0A2P7RFN1_9HYPH</name>
<evidence type="ECO:0000313" key="1">
    <source>
        <dbReference type="EMBL" id="PSJ49016.1"/>
    </source>
</evidence>
<reference evidence="1 2" key="1">
    <citation type="submission" date="2018-03" db="EMBL/GenBank/DDBJ databases">
        <title>The draft genome of Mesorhizobium sp. 6GN-30.</title>
        <authorList>
            <person name="Liu L."/>
            <person name="Li L."/>
            <person name="Wang T."/>
            <person name="Zhang X."/>
            <person name="Liang L."/>
        </authorList>
    </citation>
    <scope>NUCLEOTIDE SEQUENCE [LARGE SCALE GENOMIC DNA]</scope>
    <source>
        <strain evidence="1 2">6GN30</strain>
    </source>
</reference>